<dbReference type="PROSITE" id="PS00463">
    <property type="entry name" value="ZN2_CY6_FUNGAL_1"/>
    <property type="match status" value="1"/>
</dbReference>
<gene>
    <name evidence="4" type="ORF">BP5553_06817</name>
</gene>
<dbReference type="Proteomes" id="UP000254866">
    <property type="component" value="Unassembled WGS sequence"/>
</dbReference>
<dbReference type="InterPro" id="IPR001138">
    <property type="entry name" value="Zn2Cys6_DnaBD"/>
</dbReference>
<dbReference type="InterPro" id="IPR021858">
    <property type="entry name" value="Fun_TF"/>
</dbReference>
<dbReference type="Pfam" id="PF00172">
    <property type="entry name" value="Zn_clus"/>
    <property type="match status" value="1"/>
</dbReference>
<dbReference type="GeneID" id="43599666"/>
<name>A0A370TL20_9HELO</name>
<dbReference type="PROSITE" id="PS50048">
    <property type="entry name" value="ZN2_CY6_FUNGAL_2"/>
    <property type="match status" value="1"/>
</dbReference>
<dbReference type="InterPro" id="IPR036864">
    <property type="entry name" value="Zn2-C6_fun-type_DNA-bd_sf"/>
</dbReference>
<evidence type="ECO:0000259" key="3">
    <source>
        <dbReference type="PROSITE" id="PS50048"/>
    </source>
</evidence>
<feature type="transmembrane region" description="Helical" evidence="2">
    <location>
        <begin position="328"/>
        <end position="356"/>
    </location>
</feature>
<dbReference type="CDD" id="cd00067">
    <property type="entry name" value="GAL4"/>
    <property type="match status" value="1"/>
</dbReference>
<sequence length="417" mass="47472">MVDESKPVAGLRRTHRKSRTGCKTCRSRHIRCDEKTPICRNCERSGRQCQYVTKHKVESDQQSPPPGLLWLYPQLETASFQPQELYLLQYLATFSSEVHFVDNKYSSWMRRIPFLMAEHRFLLDCVLGLSAGHHAVSKPQPDSSAFDRLALYYRGRGLRGLQAALNNFSESNADGALAASIILTWYLCGWQEWASLTHGIGVIQTTMRPYKENSCFVNLIEARDVVPEALQPLPPTSTESEEPAEEHVDALKELIVRLHDVKRYIEGHEEEQKLLDQIIGFAMMIESKLPMTSTHEQFESSKMLRMAIITVPPKLLQRVRRDPATIIVAAYFFAATLAVQPLFPAMGAMFFGFMALQPLSELARYLEEQRCDPVAATKYDWDEAASLMTYAMETVRRFRARLGWPTPPQPLVPAIYG</sequence>
<keyword evidence="2" id="KW-0812">Transmembrane</keyword>
<dbReference type="OrthoDB" id="1924260at2759"/>
<dbReference type="EMBL" id="NPIC01000005">
    <property type="protein sequence ID" value="RDL36205.1"/>
    <property type="molecule type" value="Genomic_DNA"/>
</dbReference>
<evidence type="ECO:0000256" key="2">
    <source>
        <dbReference type="SAM" id="Phobius"/>
    </source>
</evidence>
<feature type="domain" description="Zn(2)-C6 fungal-type" evidence="3">
    <location>
        <begin position="21"/>
        <end position="51"/>
    </location>
</feature>
<dbReference type="RefSeq" id="XP_031868861.1">
    <property type="nucleotide sequence ID" value="XM_032015440.1"/>
</dbReference>
<keyword evidence="1" id="KW-0539">Nucleus</keyword>
<dbReference type="AlphaFoldDB" id="A0A370TL20"/>
<keyword evidence="2" id="KW-0472">Membrane</keyword>
<dbReference type="GO" id="GO:0008270">
    <property type="term" value="F:zinc ion binding"/>
    <property type="evidence" value="ECO:0007669"/>
    <property type="project" value="InterPro"/>
</dbReference>
<keyword evidence="5" id="KW-1185">Reference proteome</keyword>
<dbReference type="STRING" id="2656787.A0A370TL20"/>
<evidence type="ECO:0000256" key="1">
    <source>
        <dbReference type="ARBA" id="ARBA00023242"/>
    </source>
</evidence>
<dbReference type="InterPro" id="IPR052400">
    <property type="entry name" value="Zn2-C6_fungal_TF"/>
</dbReference>
<dbReference type="Gene3D" id="4.10.240.10">
    <property type="entry name" value="Zn(2)-C6 fungal-type DNA-binding domain"/>
    <property type="match status" value="1"/>
</dbReference>
<proteinExistence type="predicted"/>
<dbReference type="SUPFAM" id="SSF57701">
    <property type="entry name" value="Zn2/Cys6 DNA-binding domain"/>
    <property type="match status" value="1"/>
</dbReference>
<reference evidence="4 5" key="1">
    <citation type="journal article" date="2018" name="IMA Fungus">
        <title>IMA Genome-F 9: Draft genome sequence of Annulohypoxylon stygium, Aspergillus mulundensis, Berkeleyomyces basicola (syn. Thielaviopsis basicola), Ceratocystis smalleyi, two Cercospora beticola strains, Coleophoma cylindrospora, Fusarium fracticaudum, Phialophora cf. hyalina, and Morchella septimelata.</title>
        <authorList>
            <person name="Wingfield B.D."/>
            <person name="Bills G.F."/>
            <person name="Dong Y."/>
            <person name="Huang W."/>
            <person name="Nel W.J."/>
            <person name="Swalarsk-Parry B.S."/>
            <person name="Vaghefi N."/>
            <person name="Wilken P.M."/>
            <person name="An Z."/>
            <person name="de Beer Z.W."/>
            <person name="De Vos L."/>
            <person name="Chen L."/>
            <person name="Duong T.A."/>
            <person name="Gao Y."/>
            <person name="Hammerbacher A."/>
            <person name="Kikkert J.R."/>
            <person name="Li Y."/>
            <person name="Li H."/>
            <person name="Li K."/>
            <person name="Li Q."/>
            <person name="Liu X."/>
            <person name="Ma X."/>
            <person name="Naidoo K."/>
            <person name="Pethybridge S.J."/>
            <person name="Sun J."/>
            <person name="Steenkamp E.T."/>
            <person name="van der Nest M.A."/>
            <person name="van Wyk S."/>
            <person name="Wingfield M.J."/>
            <person name="Xiong C."/>
            <person name="Yue Q."/>
            <person name="Zhang X."/>
        </authorList>
    </citation>
    <scope>NUCLEOTIDE SEQUENCE [LARGE SCALE GENOMIC DNA]</scope>
    <source>
        <strain evidence="4 5">BP 5553</strain>
    </source>
</reference>
<protein>
    <recommendedName>
        <fullName evidence="3">Zn(2)-C6 fungal-type domain-containing protein</fullName>
    </recommendedName>
</protein>
<dbReference type="PANTHER" id="PTHR47657">
    <property type="entry name" value="STEROL REGULATORY ELEMENT-BINDING PROTEIN ECM22"/>
    <property type="match status" value="1"/>
</dbReference>
<keyword evidence="2" id="KW-1133">Transmembrane helix</keyword>
<accession>A0A370TL20</accession>
<comment type="caution">
    <text evidence="4">The sequence shown here is derived from an EMBL/GenBank/DDBJ whole genome shotgun (WGS) entry which is preliminary data.</text>
</comment>
<organism evidence="4 5">
    <name type="scientific">Venustampulla echinocandica</name>
    <dbReference type="NCBI Taxonomy" id="2656787"/>
    <lineage>
        <taxon>Eukaryota</taxon>
        <taxon>Fungi</taxon>
        <taxon>Dikarya</taxon>
        <taxon>Ascomycota</taxon>
        <taxon>Pezizomycotina</taxon>
        <taxon>Leotiomycetes</taxon>
        <taxon>Helotiales</taxon>
        <taxon>Pleuroascaceae</taxon>
        <taxon>Venustampulla</taxon>
    </lineage>
</organism>
<dbReference type="Pfam" id="PF11951">
    <property type="entry name" value="Fungal_trans_2"/>
    <property type="match status" value="1"/>
</dbReference>
<dbReference type="SMART" id="SM00066">
    <property type="entry name" value="GAL4"/>
    <property type="match status" value="1"/>
</dbReference>
<dbReference type="PANTHER" id="PTHR47657:SF12">
    <property type="entry name" value="ZN(II)2CYS6 TRANSCRIPTION FACTOR (EUROFUNG)"/>
    <property type="match status" value="1"/>
</dbReference>
<evidence type="ECO:0000313" key="4">
    <source>
        <dbReference type="EMBL" id="RDL36205.1"/>
    </source>
</evidence>
<dbReference type="GO" id="GO:0000981">
    <property type="term" value="F:DNA-binding transcription factor activity, RNA polymerase II-specific"/>
    <property type="evidence" value="ECO:0007669"/>
    <property type="project" value="InterPro"/>
</dbReference>
<evidence type="ECO:0000313" key="5">
    <source>
        <dbReference type="Proteomes" id="UP000254866"/>
    </source>
</evidence>